<protein>
    <submittedName>
        <fullName evidence="6">Integrin-like protein</fullName>
    </submittedName>
</protein>
<dbReference type="SMART" id="SM00191">
    <property type="entry name" value="Int_alpha"/>
    <property type="match status" value="6"/>
</dbReference>
<sequence>MPIRTRTRTRTHTLALAAATATALAATGLTAASATAASATAADAQPPTPRTDFNHDGYADLAVGMPNASVSGVAKAGYVNIVWGGKNGLGASGSTRVSQATAGVPGTPESGDRFGASVTTADVDGDGRTDLVVGAPGEAIGSKAKAGTVAVIHGTATGFGAGTTVADGPAASAAYGKSLVAADFTGDGAQDIVIGATDKVLLHTGTTTTVFMGDHMGGRAPVLAAGDFNHDGIADVAVTYYTQNQPYTQSQIRLAAWNKDEKSFLVYWNNSNGTASALAAGDFDGDGFTDLAMGNCRENADENIDDPCGPEKYTKGGGIHIQYGDATGTFWDRQQTLNQDTPDVPGTAETGDLFGGALTVADIDGDGYDDLIVGAPGEGIGSKAKAGAITALRGGKDGIVNAEGKAVGIGVQQDTPGVPGAAEAGDLFGAALTADDYDGDGLPDVAVGSPGENGSLGAVWQLRGAEDAPVTAFSPRTLRLPSSVNPPQYGSVFPTAE</sequence>
<gene>
    <name evidence="6" type="ORF">EOT10_09620</name>
</gene>
<dbReference type="InterPro" id="IPR028994">
    <property type="entry name" value="Integrin_alpha_N"/>
</dbReference>
<evidence type="ECO:0000256" key="5">
    <source>
        <dbReference type="SAM" id="SignalP"/>
    </source>
</evidence>
<evidence type="ECO:0000256" key="3">
    <source>
        <dbReference type="ARBA" id="ARBA00022801"/>
    </source>
</evidence>
<reference evidence="6 7" key="1">
    <citation type="submission" date="2019-01" db="EMBL/GenBank/DDBJ databases">
        <title>Genome sequences of Streptomyces and Rhizobium isolates collected from root and soil.</title>
        <authorList>
            <person name="Chhettri S."/>
            <person name="Sevigny J.L."/>
            <person name="Sen A."/>
            <person name="Ennis N."/>
            <person name="Tisa L."/>
        </authorList>
    </citation>
    <scope>NUCLEOTIDE SEQUENCE [LARGE SCALE GENOMIC DNA]</scope>
    <source>
        <strain evidence="6 7">San01</strain>
    </source>
</reference>
<dbReference type="PROSITE" id="PS51470">
    <property type="entry name" value="FG_GAP"/>
    <property type="match status" value="3"/>
</dbReference>
<dbReference type="OrthoDB" id="344301at2"/>
<keyword evidence="2" id="KW-0677">Repeat</keyword>
<dbReference type="Pfam" id="PF01839">
    <property type="entry name" value="FG-GAP"/>
    <property type="match status" value="4"/>
</dbReference>
<dbReference type="GO" id="GO:0007229">
    <property type="term" value="P:integrin-mediated signaling pathway"/>
    <property type="evidence" value="ECO:0007669"/>
    <property type="project" value="UniProtKB-KW"/>
</dbReference>
<dbReference type="PANTHER" id="PTHR23221">
    <property type="entry name" value="GLYCOSYLPHOSPHATIDYLINOSITOL PHOSPHOLIPASE D"/>
    <property type="match status" value="1"/>
</dbReference>
<keyword evidence="7" id="KW-1185">Reference proteome</keyword>
<dbReference type="AlphaFoldDB" id="A0A3S2VJS7"/>
<dbReference type="Proteomes" id="UP000283128">
    <property type="component" value="Unassembled WGS sequence"/>
</dbReference>
<dbReference type="InterPro" id="IPR006311">
    <property type="entry name" value="TAT_signal"/>
</dbReference>
<organism evidence="6 7">
    <name type="scientific">Streptomyces antnestii</name>
    <dbReference type="NCBI Taxonomy" id="2494256"/>
    <lineage>
        <taxon>Bacteria</taxon>
        <taxon>Bacillati</taxon>
        <taxon>Actinomycetota</taxon>
        <taxon>Actinomycetes</taxon>
        <taxon>Kitasatosporales</taxon>
        <taxon>Streptomycetaceae</taxon>
        <taxon>Streptomyces</taxon>
    </lineage>
</organism>
<evidence type="ECO:0000313" key="6">
    <source>
        <dbReference type="EMBL" id="RVU27411.1"/>
    </source>
</evidence>
<dbReference type="PROSITE" id="PS51318">
    <property type="entry name" value="TAT"/>
    <property type="match status" value="1"/>
</dbReference>
<name>A0A3S2VJS7_9ACTN</name>
<evidence type="ECO:0000256" key="4">
    <source>
        <dbReference type="ARBA" id="ARBA00023180"/>
    </source>
</evidence>
<evidence type="ECO:0000256" key="1">
    <source>
        <dbReference type="ARBA" id="ARBA00022729"/>
    </source>
</evidence>
<dbReference type="RefSeq" id="WP_127827669.1">
    <property type="nucleotide sequence ID" value="NZ_RZYA01000003.1"/>
</dbReference>
<dbReference type="PANTHER" id="PTHR23221:SF7">
    <property type="entry name" value="PHOSPHATIDYLINOSITOL-GLYCAN-SPECIFIC PHOSPHOLIPASE D"/>
    <property type="match status" value="1"/>
</dbReference>
<proteinExistence type="predicted"/>
<keyword evidence="3" id="KW-0378">Hydrolase</keyword>
<dbReference type="InterPro" id="IPR013517">
    <property type="entry name" value="FG-GAP"/>
</dbReference>
<feature type="chain" id="PRO_5018771116" evidence="5">
    <location>
        <begin position="26"/>
        <end position="497"/>
    </location>
</feature>
<dbReference type="SUPFAM" id="SSF69318">
    <property type="entry name" value="Integrin alpha N-terminal domain"/>
    <property type="match status" value="1"/>
</dbReference>
<dbReference type="EMBL" id="RZYA01000003">
    <property type="protein sequence ID" value="RVU27411.1"/>
    <property type="molecule type" value="Genomic_DNA"/>
</dbReference>
<evidence type="ECO:0000313" key="7">
    <source>
        <dbReference type="Proteomes" id="UP000283128"/>
    </source>
</evidence>
<comment type="caution">
    <text evidence="6">The sequence shown here is derived from an EMBL/GenBank/DDBJ whole genome shotgun (WGS) entry which is preliminary data.</text>
</comment>
<evidence type="ECO:0000256" key="2">
    <source>
        <dbReference type="ARBA" id="ARBA00022737"/>
    </source>
</evidence>
<dbReference type="Gene3D" id="2.130.10.130">
    <property type="entry name" value="Integrin alpha, N-terminal"/>
    <property type="match status" value="4"/>
</dbReference>
<keyword evidence="4" id="KW-0325">Glycoprotein</keyword>
<feature type="signal peptide" evidence="5">
    <location>
        <begin position="1"/>
        <end position="25"/>
    </location>
</feature>
<keyword evidence="1 5" id="KW-0732">Signal</keyword>
<dbReference type="GO" id="GO:0016787">
    <property type="term" value="F:hydrolase activity"/>
    <property type="evidence" value="ECO:0007669"/>
    <property type="project" value="UniProtKB-KW"/>
</dbReference>
<keyword evidence="6" id="KW-0401">Integrin</keyword>
<dbReference type="Pfam" id="PF13517">
    <property type="entry name" value="FG-GAP_3"/>
    <property type="match status" value="1"/>
</dbReference>
<accession>A0A3S2VJS7</accession>
<dbReference type="InterPro" id="IPR013519">
    <property type="entry name" value="Int_alpha_beta-p"/>
</dbReference>